<comment type="similarity">
    <text evidence="1">Belongs to the carbohydrate kinase pfkB family.</text>
</comment>
<name>A0A844FJB0_9FIRM</name>
<dbReference type="CDD" id="cd01164">
    <property type="entry name" value="FruK_PfkB_like"/>
    <property type="match status" value="1"/>
</dbReference>
<dbReference type="GO" id="GO:2001059">
    <property type="term" value="P:D-tagatose 6-phosphate catabolic process"/>
    <property type="evidence" value="ECO:0007669"/>
    <property type="project" value="UniProtKB-UniPathway"/>
</dbReference>
<dbReference type="AlphaFoldDB" id="A0A844FJB0"/>
<dbReference type="GO" id="GO:0005829">
    <property type="term" value="C:cytosol"/>
    <property type="evidence" value="ECO:0007669"/>
    <property type="project" value="TreeGrafter"/>
</dbReference>
<dbReference type="NCBIfam" id="TIGR03828">
    <property type="entry name" value="pfkB"/>
    <property type="match status" value="1"/>
</dbReference>
<dbReference type="GO" id="GO:0016052">
    <property type="term" value="P:carbohydrate catabolic process"/>
    <property type="evidence" value="ECO:0007669"/>
    <property type="project" value="UniProtKB-ARBA"/>
</dbReference>
<dbReference type="InterPro" id="IPR022463">
    <property type="entry name" value="1-PFruKinase"/>
</dbReference>
<dbReference type="GO" id="GO:0005988">
    <property type="term" value="P:lactose metabolic process"/>
    <property type="evidence" value="ECO:0007669"/>
    <property type="project" value="UniProtKB-KW"/>
</dbReference>
<dbReference type="Pfam" id="PF00294">
    <property type="entry name" value="PfkB"/>
    <property type="match status" value="1"/>
</dbReference>
<dbReference type="GO" id="GO:0009024">
    <property type="term" value="F:tagatose-6-phosphate kinase activity"/>
    <property type="evidence" value="ECO:0007669"/>
    <property type="project" value="UniProtKB-EC"/>
</dbReference>
<reference evidence="10 11" key="1">
    <citation type="submission" date="2019-08" db="EMBL/GenBank/DDBJ databases">
        <title>In-depth cultivation of the pig gut microbiome towards novel bacterial diversity and tailored functional studies.</title>
        <authorList>
            <person name="Wylensek D."/>
            <person name="Hitch T.C.A."/>
            <person name="Clavel T."/>
        </authorList>
    </citation>
    <scope>NUCLEOTIDE SEQUENCE [LARGE SCALE GENOMIC DNA]</scope>
    <source>
        <strain evidence="10 11">Med78-601-WT-4W-RMD-3</strain>
    </source>
</reference>
<dbReference type="GO" id="GO:0044281">
    <property type="term" value="P:small molecule metabolic process"/>
    <property type="evidence" value="ECO:0007669"/>
    <property type="project" value="UniProtKB-ARBA"/>
</dbReference>
<dbReference type="UniPathway" id="UPA00704">
    <property type="reaction ID" value="UER00715"/>
</dbReference>
<keyword evidence="3 7" id="KW-0547">Nucleotide-binding</keyword>
<evidence type="ECO:0000313" key="11">
    <source>
        <dbReference type="Proteomes" id="UP000462760"/>
    </source>
</evidence>
<comment type="function">
    <text evidence="8">Catalyzes the ATP-dependent phosphorylation of fructose-l-phosphate to fructose-l,6-bisphosphate.</text>
</comment>
<comment type="caution">
    <text evidence="10">The sequence shown here is derived from an EMBL/GenBank/DDBJ whole genome shotgun (WGS) entry which is preliminary data.</text>
</comment>
<dbReference type="GO" id="GO:0005524">
    <property type="term" value="F:ATP binding"/>
    <property type="evidence" value="ECO:0007669"/>
    <property type="project" value="UniProtKB-UniRule"/>
</dbReference>
<dbReference type="PANTHER" id="PTHR46566">
    <property type="entry name" value="1-PHOSPHOFRUCTOKINASE-RELATED"/>
    <property type="match status" value="1"/>
</dbReference>
<evidence type="ECO:0000256" key="5">
    <source>
        <dbReference type="ARBA" id="ARBA00022840"/>
    </source>
</evidence>
<dbReference type="GO" id="GO:0008662">
    <property type="term" value="F:1-phosphofructokinase activity"/>
    <property type="evidence" value="ECO:0007669"/>
    <property type="project" value="UniProtKB-UniRule"/>
</dbReference>
<evidence type="ECO:0000259" key="9">
    <source>
        <dbReference type="Pfam" id="PF00294"/>
    </source>
</evidence>
<proteinExistence type="inferred from homology"/>
<dbReference type="RefSeq" id="WP_154484725.1">
    <property type="nucleotide sequence ID" value="NZ_VULR01000015.1"/>
</dbReference>
<evidence type="ECO:0000256" key="8">
    <source>
        <dbReference type="RuleBase" id="RU369061"/>
    </source>
</evidence>
<evidence type="ECO:0000313" key="10">
    <source>
        <dbReference type="EMBL" id="MSS44050.1"/>
    </source>
</evidence>
<keyword evidence="7" id="KW-0423">Lactose metabolism</keyword>
<dbReference type="InterPro" id="IPR002173">
    <property type="entry name" value="Carboh/pur_kinase_PfkB_CS"/>
</dbReference>
<dbReference type="OrthoDB" id="9801219at2"/>
<evidence type="ECO:0000256" key="4">
    <source>
        <dbReference type="ARBA" id="ARBA00022777"/>
    </source>
</evidence>
<dbReference type="PANTHER" id="PTHR46566:SF5">
    <property type="entry name" value="1-PHOSPHOFRUCTOKINASE"/>
    <property type="match status" value="1"/>
</dbReference>
<sequence>MILTITLNPSIDRRYYIKGFEKDKVVRAEDVQYTPGGKGLNVTRVVKKFTNSVMATGFIGGKSGSFIKEKLDELEINNKFIPISGETRSCLAIHSDDGSKTEILEKGPIISNKEILKFNDLYNELLEESEIICASGSLPQGLPIETYKDMISVAKAKNKKFILDTSGDALKKGIEASPFLVKPNKEELEKLAGHAITSNDEVIRASKYLLENDIEIIVVSLGKDGAIVFNRGYAYKINIPNIKAINSVGSGDSMIAGFAISLLEKYDFEYMLKLASACGTANAMEEETGKVDVDNVKSIINEVSITKLKL</sequence>
<dbReference type="InterPro" id="IPR011611">
    <property type="entry name" value="PfkB_dom"/>
</dbReference>
<accession>A0A844FJB0</accession>
<protein>
    <recommendedName>
        <fullName evidence="7">Tagatose-6-phosphate kinase</fullName>
        <ecNumber evidence="7">2.7.1.144</ecNumber>
    </recommendedName>
</protein>
<evidence type="ECO:0000256" key="3">
    <source>
        <dbReference type="ARBA" id="ARBA00022741"/>
    </source>
</evidence>
<keyword evidence="4 8" id="KW-0418">Kinase</keyword>
<comment type="similarity">
    <text evidence="7">Belongs to the carbohydrate kinase PfkB family. LacC subfamily.</text>
</comment>
<keyword evidence="2 7" id="KW-0808">Transferase</keyword>
<organism evidence="10 11">
    <name type="scientific">Anaerosalibacter bizertensis</name>
    <dbReference type="NCBI Taxonomy" id="932217"/>
    <lineage>
        <taxon>Bacteria</taxon>
        <taxon>Bacillati</taxon>
        <taxon>Bacillota</taxon>
        <taxon>Tissierellia</taxon>
        <taxon>Tissierellales</taxon>
        <taxon>Sporanaerobacteraceae</taxon>
        <taxon>Anaerosalibacter</taxon>
    </lineage>
</organism>
<dbReference type="InterPro" id="IPR017583">
    <property type="entry name" value="Tagatose/fructose_Pkinase"/>
</dbReference>
<dbReference type="EC" id="2.7.1.144" evidence="7"/>
<dbReference type="PROSITE" id="PS00584">
    <property type="entry name" value="PFKB_KINASES_2"/>
    <property type="match status" value="1"/>
</dbReference>
<dbReference type="SUPFAM" id="SSF53613">
    <property type="entry name" value="Ribokinase-like"/>
    <property type="match status" value="1"/>
</dbReference>
<feature type="domain" description="Carbohydrate kinase PfkB" evidence="9">
    <location>
        <begin position="11"/>
        <end position="288"/>
    </location>
</feature>
<keyword evidence="5 7" id="KW-0067">ATP-binding</keyword>
<dbReference type="NCBIfam" id="TIGR03168">
    <property type="entry name" value="1-PFK"/>
    <property type="match status" value="1"/>
</dbReference>
<evidence type="ECO:0000256" key="7">
    <source>
        <dbReference type="PIRNR" id="PIRNR000535"/>
    </source>
</evidence>
<evidence type="ECO:0000256" key="6">
    <source>
        <dbReference type="ARBA" id="ARBA00047745"/>
    </source>
</evidence>
<evidence type="ECO:0000256" key="1">
    <source>
        <dbReference type="ARBA" id="ARBA00005380"/>
    </source>
</evidence>
<dbReference type="Gene3D" id="3.40.1190.20">
    <property type="match status" value="1"/>
</dbReference>
<dbReference type="Proteomes" id="UP000462760">
    <property type="component" value="Unassembled WGS sequence"/>
</dbReference>
<dbReference type="FunFam" id="3.40.1190.20:FF:000001">
    <property type="entry name" value="Phosphofructokinase"/>
    <property type="match status" value="1"/>
</dbReference>
<comment type="pathway">
    <text evidence="7">Carbohydrate metabolism; D-tagatose 6-phosphate degradation; D-glyceraldehyde 3-phosphate and glycerone phosphate from D-tagatose 6-phosphate: step 1/2.</text>
</comment>
<comment type="catalytic activity">
    <reaction evidence="6 8">
        <text>beta-D-fructose 1-phosphate + ATP = beta-D-fructose 1,6-bisphosphate + ADP + H(+)</text>
        <dbReference type="Rhea" id="RHEA:14213"/>
        <dbReference type="ChEBI" id="CHEBI:15378"/>
        <dbReference type="ChEBI" id="CHEBI:30616"/>
        <dbReference type="ChEBI" id="CHEBI:32966"/>
        <dbReference type="ChEBI" id="CHEBI:138881"/>
        <dbReference type="ChEBI" id="CHEBI:456216"/>
        <dbReference type="EC" id="2.7.1.56"/>
    </reaction>
</comment>
<gene>
    <name evidence="10" type="primary">pfkB</name>
    <name evidence="10" type="ORF">FYJ27_09980</name>
</gene>
<dbReference type="EMBL" id="VULR01000015">
    <property type="protein sequence ID" value="MSS44050.1"/>
    <property type="molecule type" value="Genomic_DNA"/>
</dbReference>
<evidence type="ECO:0000256" key="2">
    <source>
        <dbReference type="ARBA" id="ARBA00022679"/>
    </source>
</evidence>
<comment type="catalytic activity">
    <reaction evidence="7">
        <text>D-tagatofuranose 6-phosphate + ATP = D-tagatofuranose 1,6-bisphosphate + ADP + H(+)</text>
        <dbReference type="Rhea" id="RHEA:12420"/>
        <dbReference type="ChEBI" id="CHEBI:15378"/>
        <dbReference type="ChEBI" id="CHEBI:30616"/>
        <dbReference type="ChEBI" id="CHEBI:58694"/>
        <dbReference type="ChEBI" id="CHEBI:58695"/>
        <dbReference type="ChEBI" id="CHEBI:456216"/>
        <dbReference type="EC" id="2.7.1.144"/>
    </reaction>
</comment>
<dbReference type="PIRSF" id="PIRSF000535">
    <property type="entry name" value="1PFK/6PFK/LacC"/>
    <property type="match status" value="1"/>
</dbReference>
<dbReference type="InterPro" id="IPR029056">
    <property type="entry name" value="Ribokinase-like"/>
</dbReference>